<dbReference type="Proteomes" id="UP000177707">
    <property type="component" value="Unassembled WGS sequence"/>
</dbReference>
<dbReference type="EMBL" id="MHWB01000008">
    <property type="protein sequence ID" value="OHB02045.1"/>
    <property type="molecule type" value="Genomic_DNA"/>
</dbReference>
<proteinExistence type="predicted"/>
<name>A0A1G2TXL4_9BACT</name>
<accession>A0A1G2TXL4</accession>
<protein>
    <submittedName>
        <fullName evidence="1">Uncharacterized protein</fullName>
    </submittedName>
</protein>
<gene>
    <name evidence="1" type="ORF">A3A96_03495</name>
</gene>
<dbReference type="STRING" id="1802758.A3A96_03495"/>
<dbReference type="AlphaFoldDB" id="A0A1G2TXL4"/>
<evidence type="ECO:0000313" key="1">
    <source>
        <dbReference type="EMBL" id="OHB02045.1"/>
    </source>
</evidence>
<sequence>MDKTIGEFRSLASWFITHNSLHGFNEDFCNRVDEKYRALLEEIAFQFMIDVNKFGQLGDADVLTTARAISLFEEFKDLIGGAKKAWERM</sequence>
<comment type="caution">
    <text evidence="1">The sequence shown here is derived from an EMBL/GenBank/DDBJ whole genome shotgun (WGS) entry which is preliminary data.</text>
</comment>
<reference evidence="1 2" key="1">
    <citation type="journal article" date="2016" name="Nat. Commun.">
        <title>Thousands of microbial genomes shed light on interconnected biogeochemical processes in an aquifer system.</title>
        <authorList>
            <person name="Anantharaman K."/>
            <person name="Brown C.T."/>
            <person name="Hug L.A."/>
            <person name="Sharon I."/>
            <person name="Castelle C.J."/>
            <person name="Probst A.J."/>
            <person name="Thomas B.C."/>
            <person name="Singh A."/>
            <person name="Wilkins M.J."/>
            <person name="Karaoz U."/>
            <person name="Brodie E.L."/>
            <person name="Williams K.H."/>
            <person name="Hubbard S.S."/>
            <person name="Banfield J.F."/>
        </authorList>
    </citation>
    <scope>NUCLEOTIDE SEQUENCE [LARGE SCALE GENOMIC DNA]</scope>
</reference>
<organism evidence="1 2">
    <name type="scientific">Candidatus Zambryskibacteria bacterium RIFCSPLOWO2_01_FULL_39_39</name>
    <dbReference type="NCBI Taxonomy" id="1802758"/>
    <lineage>
        <taxon>Bacteria</taxon>
        <taxon>Candidatus Zambryskiibacteriota</taxon>
    </lineage>
</organism>
<evidence type="ECO:0000313" key="2">
    <source>
        <dbReference type="Proteomes" id="UP000177707"/>
    </source>
</evidence>